<keyword evidence="2" id="KW-0472">Membrane</keyword>
<evidence type="ECO:0000256" key="2">
    <source>
        <dbReference type="SAM" id="Phobius"/>
    </source>
</evidence>
<reference evidence="3 4" key="1">
    <citation type="submission" date="2017-11" db="EMBL/GenBank/DDBJ databases">
        <title>De novo assembly and phasing of dikaryotic genomes from two isolates of Puccinia coronata f. sp. avenae, the causal agent of oat crown rust.</title>
        <authorList>
            <person name="Miller M.E."/>
            <person name="Zhang Y."/>
            <person name="Omidvar V."/>
            <person name="Sperschneider J."/>
            <person name="Schwessinger B."/>
            <person name="Raley C."/>
            <person name="Palmer J.M."/>
            <person name="Garnica D."/>
            <person name="Upadhyaya N."/>
            <person name="Rathjen J."/>
            <person name="Taylor J.M."/>
            <person name="Park R.F."/>
            <person name="Dodds P.N."/>
            <person name="Hirsch C.D."/>
            <person name="Kianian S.F."/>
            <person name="Figueroa M."/>
        </authorList>
    </citation>
    <scope>NUCLEOTIDE SEQUENCE [LARGE SCALE GENOMIC DNA]</scope>
    <source>
        <strain evidence="3">12SD80</strain>
    </source>
</reference>
<organism evidence="3 4">
    <name type="scientific">Puccinia coronata f. sp. avenae</name>
    <dbReference type="NCBI Taxonomy" id="200324"/>
    <lineage>
        <taxon>Eukaryota</taxon>
        <taxon>Fungi</taxon>
        <taxon>Dikarya</taxon>
        <taxon>Basidiomycota</taxon>
        <taxon>Pucciniomycotina</taxon>
        <taxon>Pucciniomycetes</taxon>
        <taxon>Pucciniales</taxon>
        <taxon>Pucciniaceae</taxon>
        <taxon>Puccinia</taxon>
    </lineage>
</organism>
<gene>
    <name evidence="3" type="ORF">PCASD_20286</name>
</gene>
<dbReference type="InterPro" id="IPR012337">
    <property type="entry name" value="RNaseH-like_sf"/>
</dbReference>
<evidence type="ECO:0000313" key="3">
    <source>
        <dbReference type="EMBL" id="PLW21824.1"/>
    </source>
</evidence>
<proteinExistence type="predicted"/>
<sequence>MTKRMKGDGPKLAILVLYEYQRVLDSLEKKKSYAILTESELRPMFDPMIKFTKKYVLLALKCNTVVVATFLHPAWRMMLFQRRFESDVRRITNLIQHKFNDRENLLKSLRPESPPPKAAELETNPSPSDPDSDGEAFNFYPQNPESPKINTEIKHYTNGDFPLDKKGCVLGWWKVSSFLSFLASLLSTANF</sequence>
<keyword evidence="2" id="KW-0812">Transmembrane</keyword>
<feature type="region of interest" description="Disordered" evidence="1">
    <location>
        <begin position="107"/>
        <end position="141"/>
    </location>
</feature>
<protein>
    <recommendedName>
        <fullName evidence="5">hAT-like transposase RNase-H fold domain-containing protein</fullName>
    </recommendedName>
</protein>
<comment type="caution">
    <text evidence="3">The sequence shown here is derived from an EMBL/GenBank/DDBJ whole genome shotgun (WGS) entry which is preliminary data.</text>
</comment>
<evidence type="ECO:0000313" key="4">
    <source>
        <dbReference type="Proteomes" id="UP000235392"/>
    </source>
</evidence>
<dbReference type="SUPFAM" id="SSF53098">
    <property type="entry name" value="Ribonuclease H-like"/>
    <property type="match status" value="1"/>
</dbReference>
<evidence type="ECO:0000256" key="1">
    <source>
        <dbReference type="SAM" id="MobiDB-lite"/>
    </source>
</evidence>
<keyword evidence="2" id="KW-1133">Transmembrane helix</keyword>
<dbReference type="Proteomes" id="UP000235392">
    <property type="component" value="Unassembled WGS sequence"/>
</dbReference>
<dbReference type="AlphaFoldDB" id="A0A2N5T8K3"/>
<name>A0A2N5T8K3_9BASI</name>
<accession>A0A2N5T8K3</accession>
<evidence type="ECO:0008006" key="5">
    <source>
        <dbReference type="Google" id="ProtNLM"/>
    </source>
</evidence>
<dbReference type="EMBL" id="PGCI01000681">
    <property type="protein sequence ID" value="PLW21824.1"/>
    <property type="molecule type" value="Genomic_DNA"/>
</dbReference>
<feature type="transmembrane region" description="Helical" evidence="2">
    <location>
        <begin position="55"/>
        <end position="75"/>
    </location>
</feature>